<dbReference type="PROSITE" id="PS51257">
    <property type="entry name" value="PROKAR_LIPOPROTEIN"/>
    <property type="match status" value="1"/>
</dbReference>
<evidence type="ECO:0000313" key="14">
    <source>
        <dbReference type="Proteomes" id="UP001396334"/>
    </source>
</evidence>
<feature type="region of interest" description="Disordered" evidence="9">
    <location>
        <begin position="108"/>
        <end position="149"/>
    </location>
</feature>
<evidence type="ECO:0000256" key="11">
    <source>
        <dbReference type="SAM" id="SignalP"/>
    </source>
</evidence>
<sequence>MATRTMKGSAIVAMLFIAAACLWTGSMAQSSSGCTNVLISMSPCLDYIQGNSSRPSSSCCSQLGNVVRSNPQCLCQVLNGGASSLGISVNQTQAMALPNACNVKTPPASQCNGASSPSDSPSGTSSSPPSGGGSKSNNVPTTDGSTSSGNSTKLLFSVLCLFFFLLFIALACEKSVAVSSPPISNIISSQANIEAHFFPSRFLAFRLPVPLL</sequence>
<evidence type="ECO:0000256" key="4">
    <source>
        <dbReference type="ARBA" id="ARBA00022622"/>
    </source>
</evidence>
<comment type="subcellular location">
    <subcellularLocation>
        <location evidence="1">Cell membrane</location>
        <topology evidence="1">Lipid-anchor</topology>
        <topology evidence="1">GPI-anchor</topology>
    </subcellularLocation>
</comment>
<keyword evidence="7" id="KW-0325">Glycoprotein</keyword>
<keyword evidence="10" id="KW-1133">Transmembrane helix</keyword>
<feature type="chain" id="PRO_5046498907" description="Bifunctional inhibitor/plant lipid transfer protein/seed storage helical domain-containing protein" evidence="11">
    <location>
        <begin position="29"/>
        <end position="212"/>
    </location>
</feature>
<proteinExistence type="inferred from homology"/>
<keyword evidence="6" id="KW-1015">Disulfide bond</keyword>
<dbReference type="Proteomes" id="UP001396334">
    <property type="component" value="Unassembled WGS sequence"/>
</dbReference>
<evidence type="ECO:0000256" key="2">
    <source>
        <dbReference type="ARBA" id="ARBA00009748"/>
    </source>
</evidence>
<dbReference type="InterPro" id="IPR016140">
    <property type="entry name" value="Bifunc_inhib/LTP/seed_store"/>
</dbReference>
<dbReference type="Gene3D" id="1.10.110.10">
    <property type="entry name" value="Plant lipid-transfer and hydrophobic proteins"/>
    <property type="match status" value="1"/>
</dbReference>
<dbReference type="InterPro" id="IPR043325">
    <property type="entry name" value="LTSS"/>
</dbReference>
<protein>
    <recommendedName>
        <fullName evidence="12">Bifunctional inhibitor/plant lipid transfer protein/seed storage helical domain-containing protein</fullName>
    </recommendedName>
</protein>
<dbReference type="SUPFAM" id="SSF47699">
    <property type="entry name" value="Bifunctional inhibitor/lipid-transfer protein/seed storage 2S albumin"/>
    <property type="match status" value="1"/>
</dbReference>
<keyword evidence="10" id="KW-0472">Membrane</keyword>
<dbReference type="Pfam" id="PF14368">
    <property type="entry name" value="LTP_2"/>
    <property type="match status" value="1"/>
</dbReference>
<dbReference type="PANTHER" id="PTHR33044">
    <property type="entry name" value="BIFUNCTIONAL INHIBITOR/LIPID-TRANSFER PROTEIN/SEED STORAGE 2S ALBUMIN SUPERFAMILY PROTEIN-RELATED"/>
    <property type="match status" value="1"/>
</dbReference>
<dbReference type="EMBL" id="JBBPBN010000006">
    <property type="protein sequence ID" value="KAK9035463.1"/>
    <property type="molecule type" value="Genomic_DNA"/>
</dbReference>
<accession>A0ABR2TDD6</accession>
<feature type="transmembrane region" description="Helical" evidence="10">
    <location>
        <begin position="154"/>
        <end position="172"/>
    </location>
</feature>
<feature type="domain" description="Bifunctional inhibitor/plant lipid transfer protein/seed storage helical" evidence="12">
    <location>
        <begin position="34"/>
        <end position="111"/>
    </location>
</feature>
<comment type="caution">
    <text evidence="13">The sequence shown here is derived from an EMBL/GenBank/DDBJ whole genome shotgun (WGS) entry which is preliminary data.</text>
</comment>
<dbReference type="InterPro" id="IPR000528">
    <property type="entry name" value="Plant_nsLTP"/>
</dbReference>
<name>A0ABR2TDD6_9ROSI</name>
<evidence type="ECO:0000256" key="7">
    <source>
        <dbReference type="ARBA" id="ARBA00023180"/>
    </source>
</evidence>
<dbReference type="SMART" id="SM00499">
    <property type="entry name" value="AAI"/>
    <property type="match status" value="1"/>
</dbReference>
<keyword evidence="3" id="KW-1003">Cell membrane</keyword>
<keyword evidence="14" id="KW-1185">Reference proteome</keyword>
<feature type="compositionally biased region" description="Low complexity" evidence="9">
    <location>
        <begin position="115"/>
        <end position="129"/>
    </location>
</feature>
<keyword evidence="4" id="KW-0336">GPI-anchor</keyword>
<keyword evidence="5 11" id="KW-0732">Signal</keyword>
<evidence type="ECO:0000256" key="1">
    <source>
        <dbReference type="ARBA" id="ARBA00004609"/>
    </source>
</evidence>
<evidence type="ECO:0000256" key="9">
    <source>
        <dbReference type="SAM" id="MobiDB-lite"/>
    </source>
</evidence>
<reference evidence="13 14" key="1">
    <citation type="journal article" date="2024" name="G3 (Bethesda)">
        <title>Genome assembly of Hibiscus sabdariffa L. provides insights into metabolisms of medicinal natural products.</title>
        <authorList>
            <person name="Kim T."/>
        </authorList>
    </citation>
    <scope>NUCLEOTIDE SEQUENCE [LARGE SCALE GENOMIC DNA]</scope>
    <source>
        <strain evidence="13">TK-2024</strain>
        <tissue evidence="13">Old leaves</tissue>
    </source>
</reference>
<evidence type="ECO:0000256" key="10">
    <source>
        <dbReference type="SAM" id="Phobius"/>
    </source>
</evidence>
<feature type="signal peptide" evidence="11">
    <location>
        <begin position="1"/>
        <end position="28"/>
    </location>
</feature>
<evidence type="ECO:0000256" key="6">
    <source>
        <dbReference type="ARBA" id="ARBA00023157"/>
    </source>
</evidence>
<comment type="similarity">
    <text evidence="2">Belongs to the plant LTP family.</text>
</comment>
<keyword evidence="10" id="KW-0812">Transmembrane</keyword>
<gene>
    <name evidence="13" type="ORF">V6N11_077503</name>
</gene>
<dbReference type="PRINTS" id="PR00382">
    <property type="entry name" value="LIPIDTRNSFER"/>
</dbReference>
<keyword evidence="8" id="KW-0449">Lipoprotein</keyword>
<evidence type="ECO:0000259" key="12">
    <source>
        <dbReference type="SMART" id="SM00499"/>
    </source>
</evidence>
<organism evidence="13 14">
    <name type="scientific">Hibiscus sabdariffa</name>
    <name type="common">roselle</name>
    <dbReference type="NCBI Taxonomy" id="183260"/>
    <lineage>
        <taxon>Eukaryota</taxon>
        <taxon>Viridiplantae</taxon>
        <taxon>Streptophyta</taxon>
        <taxon>Embryophyta</taxon>
        <taxon>Tracheophyta</taxon>
        <taxon>Spermatophyta</taxon>
        <taxon>Magnoliopsida</taxon>
        <taxon>eudicotyledons</taxon>
        <taxon>Gunneridae</taxon>
        <taxon>Pentapetalae</taxon>
        <taxon>rosids</taxon>
        <taxon>malvids</taxon>
        <taxon>Malvales</taxon>
        <taxon>Malvaceae</taxon>
        <taxon>Malvoideae</taxon>
        <taxon>Hibiscus</taxon>
    </lineage>
</organism>
<evidence type="ECO:0000256" key="5">
    <source>
        <dbReference type="ARBA" id="ARBA00022729"/>
    </source>
</evidence>
<evidence type="ECO:0000256" key="8">
    <source>
        <dbReference type="ARBA" id="ARBA00023288"/>
    </source>
</evidence>
<dbReference type="InterPro" id="IPR036312">
    <property type="entry name" value="Bifun_inhib/LTP/seed_sf"/>
</dbReference>
<dbReference type="CDD" id="cd00010">
    <property type="entry name" value="AAI_LTSS"/>
    <property type="match status" value="1"/>
</dbReference>
<evidence type="ECO:0000256" key="3">
    <source>
        <dbReference type="ARBA" id="ARBA00022475"/>
    </source>
</evidence>
<evidence type="ECO:0000313" key="13">
    <source>
        <dbReference type="EMBL" id="KAK9035463.1"/>
    </source>
</evidence>